<dbReference type="RefSeq" id="XP_016471636.1">
    <property type="nucleotide sequence ID" value="XM_016616150.1"/>
</dbReference>
<reference evidence="2" key="1">
    <citation type="submission" date="2025-08" db="UniProtKB">
        <authorList>
            <consortium name="RefSeq"/>
        </authorList>
    </citation>
    <scope>IDENTIFICATION</scope>
</reference>
<protein>
    <submittedName>
        <fullName evidence="2">Uncharacterized mitochondrial protein AtMg00810-like</fullName>
    </submittedName>
</protein>
<evidence type="ECO:0000313" key="2">
    <source>
        <dbReference type="RefSeq" id="XP_016471636.1"/>
    </source>
</evidence>
<sequence length="108" mass="12277">MGHHNDLLLDGNDDVEMLSLKPFLDHQFKIKDLGTVHYFLGLEISKVDQGFLINQQKYIKELLSEFSCSEVRPALTPLDPHVKLSVDSGEALPDPTVYRRLIGKLNFL</sequence>
<dbReference type="KEGG" id="nta:107793738"/>
<dbReference type="Pfam" id="PF07727">
    <property type="entry name" value="RVT_2"/>
    <property type="match status" value="1"/>
</dbReference>
<dbReference type="InterPro" id="IPR013103">
    <property type="entry name" value="RVT_2"/>
</dbReference>
<organism evidence="2">
    <name type="scientific">Nicotiana tabacum</name>
    <name type="common">Common tobacco</name>
    <dbReference type="NCBI Taxonomy" id="4097"/>
    <lineage>
        <taxon>Eukaryota</taxon>
        <taxon>Viridiplantae</taxon>
        <taxon>Streptophyta</taxon>
        <taxon>Embryophyta</taxon>
        <taxon>Tracheophyta</taxon>
        <taxon>Spermatophyta</taxon>
        <taxon>Magnoliopsida</taxon>
        <taxon>eudicotyledons</taxon>
        <taxon>Gunneridae</taxon>
        <taxon>Pentapetalae</taxon>
        <taxon>asterids</taxon>
        <taxon>lamiids</taxon>
        <taxon>Solanales</taxon>
        <taxon>Solanaceae</taxon>
        <taxon>Nicotianoideae</taxon>
        <taxon>Nicotianeae</taxon>
        <taxon>Nicotiana</taxon>
    </lineage>
</organism>
<evidence type="ECO:0000259" key="1">
    <source>
        <dbReference type="Pfam" id="PF07727"/>
    </source>
</evidence>
<dbReference type="AlphaFoldDB" id="A0A1S4A4Z3"/>
<dbReference type="OrthoDB" id="128382at2759"/>
<dbReference type="PaxDb" id="4097-A0A1S4A4Z3"/>
<name>A0A1S4A4Z3_TOBAC</name>
<proteinExistence type="predicted"/>
<feature type="domain" description="Reverse transcriptase Ty1/copia-type" evidence="1">
    <location>
        <begin position="5"/>
        <end position="78"/>
    </location>
</feature>
<dbReference type="STRING" id="4097.A0A1S4A4Z3"/>
<dbReference type="OMA" id="MDTHIKL"/>
<gene>
    <name evidence="2" type="primary">LOC107793738</name>
</gene>
<accession>A0A1S4A4Z3</accession>